<dbReference type="EMBL" id="JBHLZP010000260">
    <property type="protein sequence ID" value="MFB9836227.1"/>
    <property type="molecule type" value="Genomic_DNA"/>
</dbReference>
<evidence type="ECO:0000256" key="2">
    <source>
        <dbReference type="SAM" id="SignalP"/>
    </source>
</evidence>
<name>A0ABV5YP63_9ACTN</name>
<evidence type="ECO:0008006" key="5">
    <source>
        <dbReference type="Google" id="ProtNLM"/>
    </source>
</evidence>
<keyword evidence="4" id="KW-1185">Reference proteome</keyword>
<evidence type="ECO:0000313" key="3">
    <source>
        <dbReference type="EMBL" id="MFB9836227.1"/>
    </source>
</evidence>
<evidence type="ECO:0000313" key="4">
    <source>
        <dbReference type="Proteomes" id="UP001589627"/>
    </source>
</evidence>
<organism evidence="3 4">
    <name type="scientific">Actinoallomurus acaciae</name>
    <dbReference type="NCBI Taxonomy" id="502577"/>
    <lineage>
        <taxon>Bacteria</taxon>
        <taxon>Bacillati</taxon>
        <taxon>Actinomycetota</taxon>
        <taxon>Actinomycetes</taxon>
        <taxon>Streptosporangiales</taxon>
        <taxon>Thermomonosporaceae</taxon>
        <taxon>Actinoallomurus</taxon>
    </lineage>
</organism>
<feature type="chain" id="PRO_5045848076" description="BA14K family protein" evidence="2">
    <location>
        <begin position="32"/>
        <end position="106"/>
    </location>
</feature>
<feature type="signal peptide" evidence="2">
    <location>
        <begin position="1"/>
        <end position="31"/>
    </location>
</feature>
<dbReference type="RefSeq" id="WP_378208889.1">
    <property type="nucleotide sequence ID" value="NZ_JBHLZP010000260.1"/>
</dbReference>
<protein>
    <recommendedName>
        <fullName evidence="5">BA14K family protein</fullName>
    </recommendedName>
</protein>
<proteinExistence type="predicted"/>
<feature type="compositionally biased region" description="Basic and acidic residues" evidence="1">
    <location>
        <begin position="45"/>
        <end position="68"/>
    </location>
</feature>
<gene>
    <name evidence="3" type="ORF">ACFFNX_29040</name>
</gene>
<comment type="caution">
    <text evidence="3">The sequence shown here is derived from an EMBL/GenBank/DDBJ whole genome shotgun (WGS) entry which is preliminary data.</text>
</comment>
<reference evidence="3 4" key="1">
    <citation type="submission" date="2024-09" db="EMBL/GenBank/DDBJ databases">
        <authorList>
            <person name="Sun Q."/>
            <person name="Mori K."/>
        </authorList>
    </citation>
    <scope>NUCLEOTIDE SEQUENCE [LARGE SCALE GENOMIC DNA]</scope>
    <source>
        <strain evidence="3 4">TBRC 0563</strain>
    </source>
</reference>
<keyword evidence="2" id="KW-0732">Signal</keyword>
<feature type="region of interest" description="Disordered" evidence="1">
    <location>
        <begin position="30"/>
        <end position="73"/>
    </location>
</feature>
<accession>A0ABV5YP63</accession>
<dbReference type="Proteomes" id="UP001589627">
    <property type="component" value="Unassembled WGS sequence"/>
</dbReference>
<evidence type="ECO:0000256" key="1">
    <source>
        <dbReference type="SAM" id="MobiDB-lite"/>
    </source>
</evidence>
<feature type="compositionally biased region" description="Low complexity" evidence="1">
    <location>
        <begin position="30"/>
        <end position="40"/>
    </location>
</feature>
<sequence>MKSTLSTVAGLLVGPAIVARALAGAARAAEAATPAGHASAVPADHSVRPGWDHDHGRDHSGHYRDPRWDPSNGNRYDPRWGYYRYDPRWGYYRYDPRIGRYHWDHR</sequence>